<keyword evidence="4" id="KW-0458">Lysosome</keyword>
<dbReference type="AlphaFoldDB" id="A0AA38G7B9"/>
<proteinExistence type="inferred from homology"/>
<comment type="similarity">
    <text evidence="2">Belongs to the BORCS8 family.</text>
</comment>
<dbReference type="PANTHER" id="PTHR21146">
    <property type="entry name" value="MEF2B PROTEIN"/>
    <property type="match status" value="1"/>
</dbReference>
<feature type="region of interest" description="Disordered" evidence="5">
    <location>
        <begin position="249"/>
        <end position="281"/>
    </location>
</feature>
<evidence type="ECO:0000313" key="6">
    <source>
        <dbReference type="EMBL" id="KAH9317461.1"/>
    </source>
</evidence>
<evidence type="ECO:0000256" key="3">
    <source>
        <dbReference type="ARBA" id="ARBA00023136"/>
    </source>
</evidence>
<feature type="non-terminal residue" evidence="6">
    <location>
        <position position="1"/>
    </location>
</feature>
<gene>
    <name evidence="6" type="ORF">KI387_019230</name>
</gene>
<comment type="subcellular location">
    <subcellularLocation>
        <location evidence="1">Lysosome membrane</location>
    </subcellularLocation>
</comment>
<accession>A0AA38G7B9</accession>
<name>A0AA38G7B9_TAXCH</name>
<reference evidence="6 7" key="1">
    <citation type="journal article" date="2021" name="Nat. Plants">
        <title>The Taxus genome provides insights into paclitaxel biosynthesis.</title>
        <authorList>
            <person name="Xiong X."/>
            <person name="Gou J."/>
            <person name="Liao Q."/>
            <person name="Li Y."/>
            <person name="Zhou Q."/>
            <person name="Bi G."/>
            <person name="Li C."/>
            <person name="Du R."/>
            <person name="Wang X."/>
            <person name="Sun T."/>
            <person name="Guo L."/>
            <person name="Liang H."/>
            <person name="Lu P."/>
            <person name="Wu Y."/>
            <person name="Zhang Z."/>
            <person name="Ro D.K."/>
            <person name="Shang Y."/>
            <person name="Huang S."/>
            <person name="Yan J."/>
        </authorList>
    </citation>
    <scope>NUCLEOTIDE SEQUENCE [LARGE SCALE GENOMIC DNA]</scope>
    <source>
        <strain evidence="6">Ta-2019</strain>
    </source>
</reference>
<evidence type="ECO:0000313" key="7">
    <source>
        <dbReference type="Proteomes" id="UP000824469"/>
    </source>
</evidence>
<feature type="compositionally biased region" description="Basic and acidic residues" evidence="5">
    <location>
        <begin position="249"/>
        <end position="260"/>
    </location>
</feature>
<comment type="caution">
    <text evidence="6">The sequence shown here is derived from an EMBL/GenBank/DDBJ whole genome shotgun (WGS) entry which is preliminary data.</text>
</comment>
<keyword evidence="3" id="KW-0472">Membrane</keyword>
<dbReference type="EMBL" id="JAHRHJ020000004">
    <property type="protein sequence ID" value="KAH9317461.1"/>
    <property type="molecule type" value="Genomic_DNA"/>
</dbReference>
<organism evidence="6 7">
    <name type="scientific">Taxus chinensis</name>
    <name type="common">Chinese yew</name>
    <name type="synonym">Taxus wallichiana var. chinensis</name>
    <dbReference type="NCBI Taxonomy" id="29808"/>
    <lineage>
        <taxon>Eukaryota</taxon>
        <taxon>Viridiplantae</taxon>
        <taxon>Streptophyta</taxon>
        <taxon>Embryophyta</taxon>
        <taxon>Tracheophyta</taxon>
        <taxon>Spermatophyta</taxon>
        <taxon>Pinopsida</taxon>
        <taxon>Pinidae</taxon>
        <taxon>Conifers II</taxon>
        <taxon>Cupressales</taxon>
        <taxon>Taxaceae</taxon>
        <taxon>Taxus</taxon>
    </lineage>
</organism>
<evidence type="ECO:0000256" key="4">
    <source>
        <dbReference type="ARBA" id="ARBA00023228"/>
    </source>
</evidence>
<dbReference type="Pfam" id="PF10167">
    <property type="entry name" value="BORCS8"/>
    <property type="match status" value="1"/>
</dbReference>
<dbReference type="GO" id="GO:0005765">
    <property type="term" value="C:lysosomal membrane"/>
    <property type="evidence" value="ECO:0007669"/>
    <property type="project" value="UniProtKB-SubCell"/>
</dbReference>
<keyword evidence="7" id="KW-1185">Reference proteome</keyword>
<dbReference type="PANTHER" id="PTHR21146:SF0">
    <property type="entry name" value="BLOC-1-RELATED COMPLEX SUBUNIT 8"/>
    <property type="match status" value="1"/>
</dbReference>
<dbReference type="OMA" id="CYEHAME"/>
<evidence type="ECO:0000256" key="2">
    <source>
        <dbReference type="ARBA" id="ARBA00010463"/>
    </source>
</evidence>
<dbReference type="Proteomes" id="UP000824469">
    <property type="component" value="Unassembled WGS sequence"/>
</dbReference>
<protein>
    <submittedName>
        <fullName evidence="6">Uncharacterized protein</fullName>
    </submittedName>
</protein>
<sequence length="281" mass="31239">NESLTEAIRHVANEPSLGLFFVQQHAHNSAPRLASVKNKLVDTCQEAFSCSEDMEDALNSVESLKGCGPSIIDRMIKNLDSSVSIMASLHQHRRNGGRLDQSNLSRASNTIRAVWDSAFEKSGSSHCRSHSSVVFQVRGHCNESSSSTNERYKESITDSSGRNLAASKKYFWPLKSILQRAENLGWRRSTITNRRDMNIRKLSRSYSADDLNVVVGSRRSADGKYAMNDPIILSSEATGEESAVLLREDVDNSKEMDRGDQFPVSSQALFKSDDYSDSQIP</sequence>
<evidence type="ECO:0000256" key="5">
    <source>
        <dbReference type="SAM" id="MobiDB-lite"/>
    </source>
</evidence>
<dbReference type="InterPro" id="IPR019320">
    <property type="entry name" value="BORCS8"/>
</dbReference>
<evidence type="ECO:0000256" key="1">
    <source>
        <dbReference type="ARBA" id="ARBA00004656"/>
    </source>
</evidence>